<organism evidence="2 3">
    <name type="scientific">Tianweitania aestuarii</name>
    <dbReference type="NCBI Taxonomy" id="2814886"/>
    <lineage>
        <taxon>Bacteria</taxon>
        <taxon>Pseudomonadati</taxon>
        <taxon>Pseudomonadota</taxon>
        <taxon>Alphaproteobacteria</taxon>
        <taxon>Hyphomicrobiales</taxon>
        <taxon>Phyllobacteriaceae</taxon>
        <taxon>Tianweitania</taxon>
    </lineage>
</organism>
<evidence type="ECO:0000313" key="3">
    <source>
        <dbReference type="Proteomes" id="UP001297272"/>
    </source>
</evidence>
<dbReference type="Proteomes" id="UP001297272">
    <property type="component" value="Unassembled WGS sequence"/>
</dbReference>
<protein>
    <submittedName>
        <fullName evidence="2">DUF2635 domain-containing protein</fullName>
    </submittedName>
</protein>
<keyword evidence="3" id="KW-1185">Reference proteome</keyword>
<evidence type="ECO:0000256" key="1">
    <source>
        <dbReference type="SAM" id="MobiDB-lite"/>
    </source>
</evidence>
<comment type="caution">
    <text evidence="2">The sequence shown here is derived from an EMBL/GenBank/DDBJ whole genome shotgun (WGS) entry which is preliminary data.</text>
</comment>
<gene>
    <name evidence="2" type="ORF">JYU29_05685</name>
</gene>
<evidence type="ECO:0000313" key="2">
    <source>
        <dbReference type="EMBL" id="MBS9720177.1"/>
    </source>
</evidence>
<dbReference type="RefSeq" id="WP_213983732.1">
    <property type="nucleotide sequence ID" value="NZ_JAFMNX010000001.1"/>
</dbReference>
<dbReference type="EMBL" id="JAFMNX010000001">
    <property type="protein sequence ID" value="MBS9720177.1"/>
    <property type="molecule type" value="Genomic_DNA"/>
</dbReference>
<sequence>MSKRYRAKRGQLVPIPGQPNQYVPDEGDGIPVSETLPYWARLIADGDLVEVPATKTEEPKPERNK</sequence>
<feature type="region of interest" description="Disordered" evidence="1">
    <location>
        <begin position="1"/>
        <end position="29"/>
    </location>
</feature>
<accession>A0ABS5RWW9</accession>
<reference evidence="2 3" key="1">
    <citation type="submission" date="2021-03" db="EMBL/GenBank/DDBJ databases">
        <title>Tianweitania aestuarii sp. nov., isolated from a tidal flat.</title>
        <authorList>
            <person name="Park S."/>
            <person name="Yoon J.-H."/>
        </authorList>
    </citation>
    <scope>NUCLEOTIDE SEQUENCE [LARGE SCALE GENOMIC DNA]</scope>
    <source>
        <strain evidence="2 3">BSSL-BM11</strain>
    </source>
</reference>
<name>A0ABS5RWW9_9HYPH</name>
<proteinExistence type="predicted"/>